<keyword evidence="3" id="KW-1185">Reference proteome</keyword>
<reference evidence="2 3" key="1">
    <citation type="journal article" date="2021" name="Hortic Res">
        <title>The domestication of Cucurbita argyrosperma as revealed by the genome of its wild relative.</title>
        <authorList>
            <person name="Barrera-Redondo J."/>
            <person name="Sanchez-de la Vega G."/>
            <person name="Aguirre-Liguori J.A."/>
            <person name="Castellanos-Morales G."/>
            <person name="Gutierrez-Guerrero Y.T."/>
            <person name="Aguirre-Dugua X."/>
            <person name="Aguirre-Planter E."/>
            <person name="Tenaillon M.I."/>
            <person name="Lira-Saade R."/>
            <person name="Eguiarte L.E."/>
        </authorList>
    </citation>
    <scope>NUCLEOTIDE SEQUENCE [LARGE SCALE GENOMIC DNA]</scope>
    <source>
        <strain evidence="2">JBR-2021</strain>
    </source>
</reference>
<dbReference type="EMBL" id="JAGKQH010000006">
    <property type="protein sequence ID" value="KAG6597241.1"/>
    <property type="molecule type" value="Genomic_DNA"/>
</dbReference>
<feature type="compositionally biased region" description="Polar residues" evidence="1">
    <location>
        <begin position="13"/>
        <end position="26"/>
    </location>
</feature>
<name>A0AAV6NEV2_9ROSI</name>
<protein>
    <submittedName>
        <fullName evidence="2">Uncharacterized protein</fullName>
    </submittedName>
</protein>
<feature type="non-terminal residue" evidence="2">
    <location>
        <position position="1"/>
    </location>
</feature>
<accession>A0AAV6NEV2</accession>
<sequence>MLISIEGEKRNDPSTARLSNCGSGSLESKHSVEHLGCTIPNAIPLKKKWKKETGVKKRKRTRLCVEGEGGLMAIESLENEEGHEREVVGF</sequence>
<evidence type="ECO:0000313" key="2">
    <source>
        <dbReference type="EMBL" id="KAG6597241.1"/>
    </source>
</evidence>
<gene>
    <name evidence="2" type="ORF">SDJN03_10421</name>
</gene>
<feature type="compositionally biased region" description="Basic and acidic residues" evidence="1">
    <location>
        <begin position="1"/>
        <end position="12"/>
    </location>
</feature>
<organism evidence="2 3">
    <name type="scientific">Cucurbita argyrosperma subsp. sororia</name>
    <dbReference type="NCBI Taxonomy" id="37648"/>
    <lineage>
        <taxon>Eukaryota</taxon>
        <taxon>Viridiplantae</taxon>
        <taxon>Streptophyta</taxon>
        <taxon>Embryophyta</taxon>
        <taxon>Tracheophyta</taxon>
        <taxon>Spermatophyta</taxon>
        <taxon>Magnoliopsida</taxon>
        <taxon>eudicotyledons</taxon>
        <taxon>Gunneridae</taxon>
        <taxon>Pentapetalae</taxon>
        <taxon>rosids</taxon>
        <taxon>fabids</taxon>
        <taxon>Cucurbitales</taxon>
        <taxon>Cucurbitaceae</taxon>
        <taxon>Cucurbiteae</taxon>
        <taxon>Cucurbita</taxon>
    </lineage>
</organism>
<feature type="region of interest" description="Disordered" evidence="1">
    <location>
        <begin position="1"/>
        <end position="28"/>
    </location>
</feature>
<proteinExistence type="predicted"/>
<evidence type="ECO:0000313" key="3">
    <source>
        <dbReference type="Proteomes" id="UP000685013"/>
    </source>
</evidence>
<dbReference type="Proteomes" id="UP000685013">
    <property type="component" value="Chromosome 6"/>
</dbReference>
<evidence type="ECO:0000256" key="1">
    <source>
        <dbReference type="SAM" id="MobiDB-lite"/>
    </source>
</evidence>
<comment type="caution">
    <text evidence="2">The sequence shown here is derived from an EMBL/GenBank/DDBJ whole genome shotgun (WGS) entry which is preliminary data.</text>
</comment>
<dbReference type="AlphaFoldDB" id="A0AAV6NEV2"/>